<evidence type="ECO:0000256" key="7">
    <source>
        <dbReference type="ARBA" id="ARBA00023010"/>
    </source>
</evidence>
<dbReference type="NCBIfam" id="TIGR00967">
    <property type="entry name" value="3a0501s007"/>
    <property type="match status" value="1"/>
</dbReference>
<feature type="transmembrane region" description="Helical" evidence="10">
    <location>
        <begin position="117"/>
        <end position="134"/>
    </location>
</feature>
<dbReference type="GO" id="GO:0043952">
    <property type="term" value="P:protein transport by the Sec complex"/>
    <property type="evidence" value="ECO:0007669"/>
    <property type="project" value="UniProtKB-UniRule"/>
</dbReference>
<keyword evidence="5 10" id="KW-0653">Protein transport</keyword>
<feature type="transmembrane region" description="Helical" evidence="10">
    <location>
        <begin position="263"/>
        <end position="286"/>
    </location>
</feature>
<dbReference type="GO" id="GO:0006605">
    <property type="term" value="P:protein targeting"/>
    <property type="evidence" value="ECO:0007669"/>
    <property type="project" value="UniProtKB-UniRule"/>
</dbReference>
<dbReference type="PIRSF" id="PIRSF004557">
    <property type="entry name" value="SecY"/>
    <property type="match status" value="1"/>
</dbReference>
<proteinExistence type="inferred from homology"/>
<name>A0A1F5EBV8_9BACT</name>
<comment type="similarity">
    <text evidence="2 10 11">Belongs to the SecY/SEC61-alpha family.</text>
</comment>
<keyword evidence="7 10" id="KW-0811">Translocation</keyword>
<dbReference type="Proteomes" id="UP000177481">
    <property type="component" value="Unassembled WGS sequence"/>
</dbReference>
<protein>
    <recommendedName>
        <fullName evidence="9 10">Protein translocase subunit SecY</fullName>
    </recommendedName>
</protein>
<dbReference type="GO" id="GO:0065002">
    <property type="term" value="P:intracellular protein transmembrane transport"/>
    <property type="evidence" value="ECO:0007669"/>
    <property type="project" value="UniProtKB-UniRule"/>
</dbReference>
<dbReference type="FunFam" id="1.10.3370.10:FF:000001">
    <property type="entry name" value="Preprotein translocase subunit SecY"/>
    <property type="match status" value="1"/>
</dbReference>
<dbReference type="InterPro" id="IPR002208">
    <property type="entry name" value="SecY/SEC61-alpha"/>
</dbReference>
<feature type="transmembrane region" description="Helical" evidence="10">
    <location>
        <begin position="173"/>
        <end position="194"/>
    </location>
</feature>
<keyword evidence="10" id="KW-1003">Cell membrane</keyword>
<evidence type="ECO:0000256" key="3">
    <source>
        <dbReference type="ARBA" id="ARBA00022448"/>
    </source>
</evidence>
<feature type="transmembrane region" description="Helical" evidence="10">
    <location>
        <begin position="18"/>
        <end position="39"/>
    </location>
</feature>
<feature type="transmembrane region" description="Helical" evidence="10">
    <location>
        <begin position="206"/>
        <end position="225"/>
    </location>
</feature>
<evidence type="ECO:0000256" key="10">
    <source>
        <dbReference type="HAMAP-Rule" id="MF_01465"/>
    </source>
</evidence>
<evidence type="ECO:0000256" key="5">
    <source>
        <dbReference type="ARBA" id="ARBA00022927"/>
    </source>
</evidence>
<reference evidence="12 13" key="1">
    <citation type="journal article" date="2016" name="Nat. Commun.">
        <title>Thousands of microbial genomes shed light on interconnected biogeochemical processes in an aquifer system.</title>
        <authorList>
            <person name="Anantharaman K."/>
            <person name="Brown C.T."/>
            <person name="Hug L.A."/>
            <person name="Sharon I."/>
            <person name="Castelle C.J."/>
            <person name="Probst A.J."/>
            <person name="Thomas B.C."/>
            <person name="Singh A."/>
            <person name="Wilkins M.J."/>
            <person name="Karaoz U."/>
            <person name="Brodie E.L."/>
            <person name="Williams K.H."/>
            <person name="Hubbard S.S."/>
            <person name="Banfield J.F."/>
        </authorList>
    </citation>
    <scope>NUCLEOTIDE SEQUENCE [LARGE SCALE GENOMIC DNA]</scope>
</reference>
<feature type="transmembrane region" description="Helical" evidence="10">
    <location>
        <begin position="388"/>
        <end position="406"/>
    </location>
</feature>
<keyword evidence="3 10" id="KW-0813">Transport</keyword>
<dbReference type="PRINTS" id="PR00303">
    <property type="entry name" value="SECYTRNLCASE"/>
</dbReference>
<dbReference type="InterPro" id="IPR026593">
    <property type="entry name" value="SecY"/>
</dbReference>
<comment type="subcellular location">
    <subcellularLocation>
        <location evidence="10">Cell membrane</location>
        <topology evidence="10">Multi-pass membrane protein</topology>
    </subcellularLocation>
    <subcellularLocation>
        <location evidence="1">Membrane</location>
        <topology evidence="1">Multi-pass membrane protein</topology>
    </subcellularLocation>
</comment>
<evidence type="ECO:0000256" key="9">
    <source>
        <dbReference type="ARBA" id="ARBA00039733"/>
    </source>
</evidence>
<dbReference type="AlphaFoldDB" id="A0A1F5EBV8"/>
<evidence type="ECO:0000256" key="8">
    <source>
        <dbReference type="ARBA" id="ARBA00023136"/>
    </source>
</evidence>
<dbReference type="SUPFAM" id="SSF103491">
    <property type="entry name" value="Preprotein translocase SecY subunit"/>
    <property type="match status" value="1"/>
</dbReference>
<dbReference type="InterPro" id="IPR023201">
    <property type="entry name" value="SecY_dom_sf"/>
</dbReference>
<comment type="subunit">
    <text evidence="10">Component of the Sec protein translocase complex. Heterotrimer consisting of SecY, SecE and SecG subunits. The heterotrimers can form oligomers, although 1 heterotrimer is thought to be able to translocate proteins. Interacts with the ribosome. Interacts with SecDF, and other proteins may be involved. Interacts with SecA.</text>
</comment>
<dbReference type="GO" id="GO:0005886">
    <property type="term" value="C:plasma membrane"/>
    <property type="evidence" value="ECO:0007669"/>
    <property type="project" value="UniProtKB-SubCell"/>
</dbReference>
<dbReference type="Pfam" id="PF00344">
    <property type="entry name" value="SecY"/>
    <property type="match status" value="1"/>
</dbReference>
<evidence type="ECO:0000256" key="2">
    <source>
        <dbReference type="ARBA" id="ARBA00005751"/>
    </source>
</evidence>
<evidence type="ECO:0000256" key="6">
    <source>
        <dbReference type="ARBA" id="ARBA00022989"/>
    </source>
</evidence>
<evidence type="ECO:0000256" key="11">
    <source>
        <dbReference type="RuleBase" id="RU004349"/>
    </source>
</evidence>
<dbReference type="EMBL" id="MEZX01000002">
    <property type="protein sequence ID" value="OGD64898.1"/>
    <property type="molecule type" value="Genomic_DNA"/>
</dbReference>
<keyword evidence="8 10" id="KW-0472">Membrane</keyword>
<keyword evidence="4 10" id="KW-0812">Transmembrane</keyword>
<dbReference type="HAMAP" id="MF_01465">
    <property type="entry name" value="SecY"/>
    <property type="match status" value="1"/>
</dbReference>
<feature type="transmembrane region" description="Helical" evidence="10">
    <location>
        <begin position="361"/>
        <end position="382"/>
    </location>
</feature>
<evidence type="ECO:0000256" key="1">
    <source>
        <dbReference type="ARBA" id="ARBA00004141"/>
    </source>
</evidence>
<evidence type="ECO:0000313" key="12">
    <source>
        <dbReference type="EMBL" id="OGD64898.1"/>
    </source>
</evidence>
<organism evidence="12 13">
    <name type="scientific">Candidatus Berkelbacteria bacterium RIFCSPLOWO2_01_FULL_50_28</name>
    <dbReference type="NCBI Taxonomy" id="1797471"/>
    <lineage>
        <taxon>Bacteria</taxon>
        <taxon>Candidatus Berkelbacteria</taxon>
    </lineage>
</organism>
<feature type="transmembrane region" description="Helical" evidence="10">
    <location>
        <begin position="146"/>
        <end position="166"/>
    </location>
</feature>
<dbReference type="Gene3D" id="1.10.3370.10">
    <property type="entry name" value="SecY subunit domain"/>
    <property type="match status" value="1"/>
</dbReference>
<comment type="caution">
    <text evidence="12">The sequence shown here is derived from an EMBL/GenBank/DDBJ whole genome shotgun (WGS) entry which is preliminary data.</text>
</comment>
<dbReference type="PANTHER" id="PTHR10906">
    <property type="entry name" value="SECY/SEC61-ALPHA FAMILY MEMBER"/>
    <property type="match status" value="1"/>
</dbReference>
<feature type="transmembrane region" description="Helical" evidence="10">
    <location>
        <begin position="77"/>
        <end position="97"/>
    </location>
</feature>
<evidence type="ECO:0000256" key="4">
    <source>
        <dbReference type="ARBA" id="ARBA00022692"/>
    </source>
</evidence>
<keyword evidence="6 10" id="KW-1133">Transmembrane helix</keyword>
<feature type="transmembrane region" description="Helical" evidence="10">
    <location>
        <begin position="306"/>
        <end position="328"/>
    </location>
</feature>
<sequence>MRETLLQIWRSRDLRGKIFFTLATLVFIRLIAHIPLPAIDRLQLDNFLNQSQNQVFGVLGIFTGGSLSNLSIDLMGVGPYITASIVVQLLTKVIPAWEEIHKEGSNGRERLNQYSRYLTIPMAIIQGYGTIALLKSQNVLTNMDTGGVIVTLLTITATSIFVMWLGELISERGIGNGISMIIALGIVAGIPQQIANTATAVQGGNFSSLIIFMVIALATVVLIVIMNDAERKLPITYPRRVISPGKGSQVDSYLPIKVNTAGVIPIIFALSFITFPTIIARFLTTAQSQTLVNIGNAITSFTGQDLYYALVYFVLVVVFTFFYTFIIFHPEEVSENLQKQGGFIPGVRPGRETAEFIRYTLSRLTAIGALFLGVISVVPLIVQNVVDISTLVIGGTSIIIVVSVVIDTNRQLSGQLSMRKYDIV</sequence>
<evidence type="ECO:0000313" key="13">
    <source>
        <dbReference type="Proteomes" id="UP000177481"/>
    </source>
</evidence>
<dbReference type="STRING" id="1797471.A3A71_02535"/>
<gene>
    <name evidence="10" type="primary">secY</name>
    <name evidence="12" type="ORF">A3A71_02535</name>
</gene>
<comment type="function">
    <text evidence="10">The central subunit of the protein translocation channel SecYEG. Consists of two halves formed by TMs 1-5 and 6-10. These two domains form a lateral gate at the front which open onto the bilayer between TMs 2 and 7, and are clamped together by SecE at the back. The channel is closed by both a pore ring composed of hydrophobic SecY resides and a short helix (helix 2A) on the extracellular side of the membrane which forms a plug. The plug probably moves laterally to allow the channel to open. The ring and the pore may move independently.</text>
</comment>
<accession>A0A1F5EBV8</accession>